<reference evidence="1" key="1">
    <citation type="journal article" date="2018" name="Front. Microbiol.">
        <title>Beyond the Limits: tRNA Array Units in Mycobacterium Genomes.</title>
        <authorList>
            <person name="Morgado S.M."/>
            <person name="Vicente A.C."/>
        </authorList>
    </citation>
    <scope>NUCLEOTIDE SEQUENCE</scope>
    <source>
        <strain evidence="1">CBMA 213</strain>
        <plasmid evidence="1">pCBMA213_1</plasmid>
    </source>
</reference>
<gene>
    <name evidence="1" type="ORF">B5P44_p00133</name>
</gene>
<accession>A0A343VRA4</accession>
<protein>
    <submittedName>
        <fullName evidence="1">Uncharacterized protein</fullName>
    </submittedName>
</protein>
<organism evidence="1">
    <name type="scientific">Mycolicibacterium sp. CBMA 213</name>
    <dbReference type="NCBI Taxonomy" id="1968788"/>
    <lineage>
        <taxon>Bacteria</taxon>
        <taxon>Bacillati</taxon>
        <taxon>Actinomycetota</taxon>
        <taxon>Actinomycetes</taxon>
        <taxon>Mycobacteriales</taxon>
        <taxon>Mycobacteriaceae</taxon>
        <taxon>Mycolicibacterium</taxon>
    </lineage>
</organism>
<keyword evidence="1" id="KW-0614">Plasmid</keyword>
<sequence>MDLTPTDWSEDIRERFKILPAEGEPEYLWPYSYNRAHCALCRWVVEPVALSLARQDDWVNLDDVRLLIGFDVTTAGFVLDLLEELHPQRPPVRERDHTTRLEAVRDALHAEIVEGVTDAVRCGDELNPRLLDYVGAWSGTYRGAALMPAAWSPLARPPVKKLTYMTFESPRPPDSPD</sequence>
<evidence type="ECO:0000313" key="1">
    <source>
        <dbReference type="EMBL" id="AVN58428.1"/>
    </source>
</evidence>
<dbReference type="EMBL" id="MF600313">
    <property type="protein sequence ID" value="AVN58428.1"/>
    <property type="molecule type" value="Genomic_DNA"/>
</dbReference>
<proteinExistence type="predicted"/>
<name>A0A343VRA4_9MYCO</name>
<dbReference type="RefSeq" id="WP_162465047.1">
    <property type="nucleotide sequence ID" value="NZ_MF600313.1"/>
</dbReference>
<geneLocation type="plasmid" evidence="1">
    <name>pCBMA213_1</name>
</geneLocation>
<dbReference type="AlphaFoldDB" id="A0A343VRA4"/>